<dbReference type="AlphaFoldDB" id="A1SWC4"/>
<evidence type="ECO:0000313" key="3">
    <source>
        <dbReference type="EMBL" id="ABM03789.1"/>
    </source>
</evidence>
<dbReference type="InterPro" id="IPR039446">
    <property type="entry name" value="DauR-like"/>
</dbReference>
<feature type="domain" description="Transcriptional regulator DauR-like HTH" evidence="2">
    <location>
        <begin position="159"/>
        <end position="219"/>
    </location>
</feature>
<evidence type="ECO:0000259" key="2">
    <source>
        <dbReference type="Pfam" id="PF13309"/>
    </source>
</evidence>
<dbReference type="Pfam" id="PF08348">
    <property type="entry name" value="PAS_6"/>
    <property type="match status" value="1"/>
</dbReference>
<dbReference type="PANTHER" id="PTHR35568:SF1">
    <property type="entry name" value="TRANSCRIPTIONAL REGULATOR DAUR"/>
    <property type="match status" value="1"/>
</dbReference>
<accession>A1SWC4</accession>
<dbReference type="EMBL" id="CP000510">
    <property type="protein sequence ID" value="ABM03789.1"/>
    <property type="molecule type" value="Genomic_DNA"/>
</dbReference>
<protein>
    <submittedName>
        <fullName evidence="3">YheO domain protein</fullName>
    </submittedName>
</protein>
<keyword evidence="4" id="KW-1185">Reference proteome</keyword>
<dbReference type="InterPro" id="IPR013559">
    <property type="entry name" value="YheO"/>
</dbReference>
<feature type="domain" description="YheO-like" evidence="1">
    <location>
        <begin position="21"/>
        <end position="130"/>
    </location>
</feature>
<gene>
    <name evidence="3" type="ordered locus">Ping_2028</name>
</gene>
<evidence type="ECO:0000259" key="1">
    <source>
        <dbReference type="Pfam" id="PF08348"/>
    </source>
</evidence>
<dbReference type="HOGENOM" id="CLU_080179_3_0_6"/>
<evidence type="ECO:0000313" key="4">
    <source>
        <dbReference type="Proteomes" id="UP000000639"/>
    </source>
</evidence>
<proteinExistence type="predicted"/>
<organism evidence="3 4">
    <name type="scientific">Psychromonas ingrahamii (strain DSM 17664 / CCUG 51855 / 37)</name>
    <dbReference type="NCBI Taxonomy" id="357804"/>
    <lineage>
        <taxon>Bacteria</taxon>
        <taxon>Pseudomonadati</taxon>
        <taxon>Pseudomonadota</taxon>
        <taxon>Gammaproteobacteria</taxon>
        <taxon>Alteromonadales</taxon>
        <taxon>Psychromonadaceae</taxon>
        <taxon>Psychromonas</taxon>
    </lineage>
</organism>
<dbReference type="InterPro" id="IPR039445">
    <property type="entry name" value="DauR-like_HTH"/>
</dbReference>
<dbReference type="eggNOG" id="COG2964">
    <property type="taxonomic scope" value="Bacteria"/>
</dbReference>
<dbReference type="STRING" id="357804.Ping_2028"/>
<dbReference type="KEGG" id="pin:Ping_2028"/>
<sequence length="223" mass="25038">MDDIGLNITQKKLSPEDKMKLESYFPLADTIVSLIGEHCEIVIHSLDELERSVVKISNGSITGRKVGSPITDLGLKMLAQYEKNKNQVQEGYFAKNANGDELKSATFVITGLKGQPIGLFCMNINLSAPFNEVLKAFLPSVDSLPVQELFSSNATDVINESLKKTIIDVDNDNKIMLKQRNKEITRRLFENGIFELKEATQLVALELKISKHAIYKYIREFKS</sequence>
<dbReference type="Pfam" id="PF13309">
    <property type="entry name" value="HTH_22"/>
    <property type="match status" value="1"/>
</dbReference>
<dbReference type="RefSeq" id="WP_011770349.1">
    <property type="nucleotide sequence ID" value="NC_008709.1"/>
</dbReference>
<reference evidence="3 4" key="1">
    <citation type="submission" date="2007-01" db="EMBL/GenBank/DDBJ databases">
        <title>Complete sequence of Psychromonas ingrahamii 37.</title>
        <authorList>
            <consortium name="US DOE Joint Genome Institute"/>
            <person name="Copeland A."/>
            <person name="Lucas S."/>
            <person name="Lapidus A."/>
            <person name="Barry K."/>
            <person name="Detter J.C."/>
            <person name="Glavina del Rio T."/>
            <person name="Hammon N."/>
            <person name="Israni S."/>
            <person name="Dalin E."/>
            <person name="Tice H."/>
            <person name="Pitluck S."/>
            <person name="Thompson L.S."/>
            <person name="Brettin T."/>
            <person name="Bruce D."/>
            <person name="Han C."/>
            <person name="Tapia R."/>
            <person name="Schmutz J."/>
            <person name="Larimer F."/>
            <person name="Land M."/>
            <person name="Hauser L."/>
            <person name="Kyrpides N."/>
            <person name="Ivanova N."/>
            <person name="Staley J."/>
            <person name="Richardson P."/>
        </authorList>
    </citation>
    <scope>NUCLEOTIDE SEQUENCE [LARGE SCALE GENOMIC DNA]</scope>
    <source>
        <strain evidence="3 4">37</strain>
    </source>
</reference>
<dbReference type="PANTHER" id="PTHR35568">
    <property type="entry name" value="TRANSCRIPTIONAL REGULATOR DAUR"/>
    <property type="match status" value="1"/>
</dbReference>
<name>A1SWC4_PSYIN</name>
<dbReference type="Proteomes" id="UP000000639">
    <property type="component" value="Chromosome"/>
</dbReference>
<dbReference type="OrthoDB" id="9796595at2"/>